<feature type="transmembrane region" description="Helical" evidence="1">
    <location>
        <begin position="15"/>
        <end position="35"/>
    </location>
</feature>
<organism evidence="3 4">
    <name type="scientific">Prosthecobacter debontii</name>
    <dbReference type="NCBI Taxonomy" id="48467"/>
    <lineage>
        <taxon>Bacteria</taxon>
        <taxon>Pseudomonadati</taxon>
        <taxon>Verrucomicrobiota</taxon>
        <taxon>Verrucomicrobiia</taxon>
        <taxon>Verrucomicrobiales</taxon>
        <taxon>Verrucomicrobiaceae</taxon>
        <taxon>Prosthecobacter</taxon>
    </lineage>
</organism>
<dbReference type="AlphaFoldDB" id="A0A1T4YF89"/>
<name>A0A1T4YF89_9BACT</name>
<dbReference type="RefSeq" id="WP_078814329.1">
    <property type="nucleotide sequence ID" value="NZ_FUYE01000010.1"/>
</dbReference>
<gene>
    <name evidence="3" type="ORF">SAMN02745166_03138</name>
</gene>
<dbReference type="SUPFAM" id="SSF53300">
    <property type="entry name" value="vWA-like"/>
    <property type="match status" value="1"/>
</dbReference>
<dbReference type="Gene3D" id="3.40.50.880">
    <property type="match status" value="1"/>
</dbReference>
<evidence type="ECO:0000256" key="1">
    <source>
        <dbReference type="SAM" id="Phobius"/>
    </source>
</evidence>
<dbReference type="InterPro" id="IPR029062">
    <property type="entry name" value="Class_I_gatase-like"/>
</dbReference>
<dbReference type="InterPro" id="IPR036465">
    <property type="entry name" value="vWFA_dom_sf"/>
</dbReference>
<reference evidence="4" key="1">
    <citation type="submission" date="2017-02" db="EMBL/GenBank/DDBJ databases">
        <authorList>
            <person name="Varghese N."/>
            <person name="Submissions S."/>
        </authorList>
    </citation>
    <scope>NUCLEOTIDE SEQUENCE [LARGE SCALE GENOMIC DNA]</scope>
    <source>
        <strain evidence="4">ATCC 700200</strain>
    </source>
</reference>
<dbReference type="InterPro" id="IPR002035">
    <property type="entry name" value="VWF_A"/>
</dbReference>
<keyword evidence="1" id="KW-1133">Transmembrane helix</keyword>
<keyword evidence="4" id="KW-1185">Reference proteome</keyword>
<sequence length="779" mass="86513">MNPTTETSLRFTGDYPALAVWGLAFGLAAAMWFLYRREVRLLSSPLAWVPAALRSAAVFLAVLVLSGPVLRNETTMRQLGRVILAIDTSASMNLEDDPPTADGEPPPTRSEARITRAQKLLLGGTSPLLDKLKETQDVELVLLRGGQTQRLWWHRQGGKDTSGEMPQSFDVPADAATTNLDSVLSEAVAPVSPGTALVLFSDGQHNGPGSPEEFASTMRQSGVPIFTIGFGSEIPPPDLSILNVLTAESVFAEENLQGRILVSDSLPAGTPAQVRITSASKTLWEQNFSAEGKGERRFDFTIPVKELPENSATANDKTLRRLNVQVAVLGERSNIEKTRANNNREIALHLLSKKRKVLILDGRPRWETRYIHNHFDRDDRWEVKLVFNDYAEKSDSSALRKNFPQTREELLTYDLILLGDVSVSNFSSQQLDWLVEFVEKRGGGLILIDGAHGHLRTWAQGKTAPLMPIVWTENAATSALKKISWKLSSDGERETALRLSDSPSANSTLWPTLPAMRWFSVAKALPGSTILAHFQAANLPTDEGLPAAVFRPAGAGAVLYIGTDDLWRWRYQVGDLYHQRLWMQLAAWISAPPFQAEDRRFSIGTDHLRYTPGEPSEIRVRVRDSSGNLMSQAEPRAFLYHEGKEVATLQLEPDPTHFGIYRTLTPPLKSGSYEVAVAENASAPRSDLRLSLHVADPGNPEWATLTMNRPLLETMATVTGGRFLREEQAASELPQLLKSVDRKQSTVNETLLWSSWWWFGAIISLLTAEWLLRKRLRLV</sequence>
<dbReference type="Gene3D" id="3.40.50.410">
    <property type="entry name" value="von Willebrand factor, type A domain"/>
    <property type="match status" value="1"/>
</dbReference>
<evidence type="ECO:0000259" key="2">
    <source>
        <dbReference type="PROSITE" id="PS50234"/>
    </source>
</evidence>
<evidence type="ECO:0000313" key="3">
    <source>
        <dbReference type="EMBL" id="SKB00434.1"/>
    </source>
</evidence>
<accession>A0A1T4YF89</accession>
<evidence type="ECO:0000313" key="4">
    <source>
        <dbReference type="Proteomes" id="UP000190774"/>
    </source>
</evidence>
<feature type="domain" description="VWFA" evidence="2">
    <location>
        <begin position="81"/>
        <end position="283"/>
    </location>
</feature>
<dbReference type="OrthoDB" id="198275at2"/>
<keyword evidence="1" id="KW-0812">Transmembrane</keyword>
<dbReference type="EMBL" id="FUYE01000010">
    <property type="protein sequence ID" value="SKB00434.1"/>
    <property type="molecule type" value="Genomic_DNA"/>
</dbReference>
<dbReference type="PROSITE" id="PS50234">
    <property type="entry name" value="VWFA"/>
    <property type="match status" value="1"/>
</dbReference>
<dbReference type="PANTHER" id="PTHR37947">
    <property type="entry name" value="BLL2462 PROTEIN"/>
    <property type="match status" value="1"/>
</dbReference>
<dbReference type="STRING" id="48467.SAMN02745166_03138"/>
<proteinExistence type="predicted"/>
<dbReference type="SUPFAM" id="SSF52317">
    <property type="entry name" value="Class I glutamine amidotransferase-like"/>
    <property type="match status" value="1"/>
</dbReference>
<dbReference type="PANTHER" id="PTHR37947:SF1">
    <property type="entry name" value="BLL2462 PROTEIN"/>
    <property type="match status" value="1"/>
</dbReference>
<dbReference type="Proteomes" id="UP000190774">
    <property type="component" value="Unassembled WGS sequence"/>
</dbReference>
<feature type="transmembrane region" description="Helical" evidence="1">
    <location>
        <begin position="47"/>
        <end position="70"/>
    </location>
</feature>
<keyword evidence="1" id="KW-0472">Membrane</keyword>
<protein>
    <recommendedName>
        <fullName evidence="2">VWFA domain-containing protein</fullName>
    </recommendedName>
</protein>
<dbReference type="CDD" id="cd00198">
    <property type="entry name" value="vWFA"/>
    <property type="match status" value="1"/>
</dbReference>